<reference evidence="1 2" key="1">
    <citation type="submission" date="2020-10" db="EMBL/GenBank/DDBJ databases">
        <title>Mucilaginibacter mali sp. nov., isolated from rhizosphere soil of apple orchard.</title>
        <authorList>
            <person name="Lee J.-S."/>
            <person name="Kim H.S."/>
            <person name="Kim J.-S."/>
        </authorList>
    </citation>
    <scope>NUCLEOTIDE SEQUENCE [LARGE SCALE GENOMIC DNA]</scope>
    <source>
        <strain evidence="1 2">KCTC 23157</strain>
    </source>
</reference>
<gene>
    <name evidence="1" type="ORF">IRJ18_18040</name>
</gene>
<evidence type="ECO:0000313" key="2">
    <source>
        <dbReference type="Proteomes" id="UP000632774"/>
    </source>
</evidence>
<keyword evidence="2" id="KW-1185">Reference proteome</keyword>
<sequence length="120" mass="14404">MRLIKIAVIISVIVFFIVWKKYFAPTLEEEVFRDASPLEFHGKVDSVYRDERNHNAKYVILSNGYKYGVYADWEDYIDLNDSLSKTKGDLKVRVFKKDGRRLILDYKKLTKHLNRAWWQR</sequence>
<name>A0ABR9XM28_9SPHI</name>
<dbReference type="Proteomes" id="UP000632774">
    <property type="component" value="Unassembled WGS sequence"/>
</dbReference>
<proteinExistence type="predicted"/>
<comment type="caution">
    <text evidence="1">The sequence shown here is derived from an EMBL/GenBank/DDBJ whole genome shotgun (WGS) entry which is preliminary data.</text>
</comment>
<dbReference type="EMBL" id="JADFFM010000002">
    <property type="protein sequence ID" value="MBE9668276.1"/>
    <property type="molecule type" value="Genomic_DNA"/>
</dbReference>
<organism evidence="1 2">
    <name type="scientific">Mucilaginibacter boryungensis</name>
    <dbReference type="NCBI Taxonomy" id="768480"/>
    <lineage>
        <taxon>Bacteria</taxon>
        <taxon>Pseudomonadati</taxon>
        <taxon>Bacteroidota</taxon>
        <taxon>Sphingobacteriia</taxon>
        <taxon>Sphingobacteriales</taxon>
        <taxon>Sphingobacteriaceae</taxon>
        <taxon>Mucilaginibacter</taxon>
    </lineage>
</organism>
<accession>A0ABR9XM28</accession>
<protein>
    <submittedName>
        <fullName evidence="1">Uncharacterized protein</fullName>
    </submittedName>
</protein>
<dbReference type="RefSeq" id="WP_194107690.1">
    <property type="nucleotide sequence ID" value="NZ_JADFFM010000002.1"/>
</dbReference>
<evidence type="ECO:0000313" key="1">
    <source>
        <dbReference type="EMBL" id="MBE9668276.1"/>
    </source>
</evidence>